<proteinExistence type="predicted"/>
<dbReference type="Gramene" id="NC4G0137380.1">
    <property type="protein sequence ID" value="NC4G0137380.1:cds"/>
    <property type="gene ID" value="NC4G0137380"/>
</dbReference>
<sequence length="173" mass="19362">MSMPPRREGKLESARESVRKERGMGEEGGGSGRYWLVKTEPGDWSWADQAANGGVSRWDGVRNAQAQGFMKEMREGDLCFFYHSGGKARAVVGVTKVIKEWYLCEDNDGGAVDLEAVGEMQRPLTLKEIKEKAKEEEGNFDGLLLLKQPRLSVMPIPPRSWDRICELGGFQKP</sequence>
<name>A0A5K1C969_9MAGN</name>
<evidence type="ECO:0000256" key="1">
    <source>
        <dbReference type="ARBA" id="ARBA00004123"/>
    </source>
</evidence>
<dbReference type="InterPro" id="IPR052181">
    <property type="entry name" value="5hmC_binding"/>
</dbReference>
<accession>A0A5K1C969</accession>
<dbReference type="InterPro" id="IPR047197">
    <property type="entry name" value="THYN1-like_EVE"/>
</dbReference>
<feature type="compositionally biased region" description="Basic and acidic residues" evidence="3">
    <location>
        <begin position="1"/>
        <end position="25"/>
    </location>
</feature>
<organism evidence="5">
    <name type="scientific">Nymphaea colorata</name>
    <name type="common">pocket water lily</name>
    <dbReference type="NCBI Taxonomy" id="210225"/>
    <lineage>
        <taxon>Eukaryota</taxon>
        <taxon>Viridiplantae</taxon>
        <taxon>Streptophyta</taxon>
        <taxon>Embryophyta</taxon>
        <taxon>Tracheophyta</taxon>
        <taxon>Spermatophyta</taxon>
        <taxon>Magnoliopsida</taxon>
        <taxon>Nymphaeales</taxon>
        <taxon>Nymphaeaceae</taxon>
        <taxon>Nymphaea</taxon>
    </lineage>
</organism>
<dbReference type="InterPro" id="IPR015947">
    <property type="entry name" value="PUA-like_sf"/>
</dbReference>
<reference evidence="5" key="1">
    <citation type="submission" date="2019-09" db="EMBL/GenBank/DDBJ databases">
        <authorList>
            <person name="Zhang L."/>
        </authorList>
    </citation>
    <scope>NUCLEOTIDE SEQUENCE</scope>
</reference>
<dbReference type="CDD" id="cd21133">
    <property type="entry name" value="EVE"/>
    <property type="match status" value="1"/>
</dbReference>
<dbReference type="SUPFAM" id="SSF88697">
    <property type="entry name" value="PUA domain-like"/>
    <property type="match status" value="1"/>
</dbReference>
<feature type="domain" description="EVE" evidence="4">
    <location>
        <begin position="33"/>
        <end position="167"/>
    </location>
</feature>
<dbReference type="Gene3D" id="3.10.590.10">
    <property type="entry name" value="ph1033 like domains"/>
    <property type="match status" value="1"/>
</dbReference>
<dbReference type="PANTHER" id="PTHR14087">
    <property type="entry name" value="THYMOCYTE NUCLEAR PROTEIN 1"/>
    <property type="match status" value="1"/>
</dbReference>
<evidence type="ECO:0000313" key="5">
    <source>
        <dbReference type="EMBL" id="VVW23933.1"/>
    </source>
</evidence>
<dbReference type="AlphaFoldDB" id="A0A5K1C969"/>
<dbReference type="Pfam" id="PF01878">
    <property type="entry name" value="EVE"/>
    <property type="match status" value="1"/>
</dbReference>
<evidence type="ECO:0000259" key="4">
    <source>
        <dbReference type="Pfam" id="PF01878"/>
    </source>
</evidence>
<dbReference type="EMBL" id="LR721782">
    <property type="protein sequence ID" value="VVW23933.1"/>
    <property type="molecule type" value="Genomic_DNA"/>
</dbReference>
<dbReference type="PANTHER" id="PTHR14087:SF8">
    <property type="entry name" value="OS03G0676100 PROTEIN"/>
    <property type="match status" value="1"/>
</dbReference>
<keyword evidence="2" id="KW-0539">Nucleus</keyword>
<comment type="subcellular location">
    <subcellularLocation>
        <location evidence="1">Nucleus</location>
    </subcellularLocation>
</comment>
<dbReference type="GO" id="GO:0005634">
    <property type="term" value="C:nucleus"/>
    <property type="evidence" value="ECO:0007669"/>
    <property type="project" value="UniProtKB-SubCell"/>
</dbReference>
<dbReference type="InterPro" id="IPR002740">
    <property type="entry name" value="EVE_domain"/>
</dbReference>
<feature type="region of interest" description="Disordered" evidence="3">
    <location>
        <begin position="1"/>
        <end position="34"/>
    </location>
</feature>
<evidence type="ECO:0000256" key="2">
    <source>
        <dbReference type="ARBA" id="ARBA00023242"/>
    </source>
</evidence>
<protein>
    <recommendedName>
        <fullName evidence="4">EVE domain-containing protein</fullName>
    </recommendedName>
</protein>
<evidence type="ECO:0000256" key="3">
    <source>
        <dbReference type="SAM" id="MobiDB-lite"/>
    </source>
</evidence>
<gene>
    <name evidence="5" type="ORF">NYM_LOCUS17589</name>
</gene>